<dbReference type="SUPFAM" id="SSF48264">
    <property type="entry name" value="Cytochrome P450"/>
    <property type="match status" value="1"/>
</dbReference>
<evidence type="ECO:0000256" key="2">
    <source>
        <dbReference type="ARBA" id="ARBA00010617"/>
    </source>
</evidence>
<dbReference type="PRINTS" id="PR00463">
    <property type="entry name" value="EP450I"/>
</dbReference>
<comment type="cofactor">
    <cofactor evidence="1 8">
        <name>heme</name>
        <dbReference type="ChEBI" id="CHEBI:30413"/>
    </cofactor>
</comment>
<dbReference type="InterPro" id="IPR002401">
    <property type="entry name" value="Cyt_P450_E_grp-I"/>
</dbReference>
<dbReference type="GO" id="GO:0020037">
    <property type="term" value="F:heme binding"/>
    <property type="evidence" value="ECO:0007669"/>
    <property type="project" value="InterPro"/>
</dbReference>
<dbReference type="InterPro" id="IPR036188">
    <property type="entry name" value="FAD/NAD-bd_sf"/>
</dbReference>
<dbReference type="EMBL" id="LAYC01000001">
    <property type="protein sequence ID" value="KYK61719.1"/>
    <property type="molecule type" value="Genomic_DNA"/>
</dbReference>
<dbReference type="SUPFAM" id="SSF51905">
    <property type="entry name" value="FAD/NAD(P)-binding domain"/>
    <property type="match status" value="1"/>
</dbReference>
<dbReference type="GO" id="GO:0016705">
    <property type="term" value="F:oxidoreductase activity, acting on paired donors, with incorporation or reduction of molecular oxygen"/>
    <property type="evidence" value="ECO:0007669"/>
    <property type="project" value="InterPro"/>
</dbReference>
<keyword evidence="6 8" id="KW-0408">Iron</keyword>
<dbReference type="InterPro" id="IPR001128">
    <property type="entry name" value="Cyt_P450"/>
</dbReference>
<dbReference type="AlphaFoldDB" id="A0A151GX88"/>
<feature type="binding site" description="axial binding residue" evidence="8">
    <location>
        <position position="829"/>
    </location>
    <ligand>
        <name>heme</name>
        <dbReference type="ChEBI" id="CHEBI:30413"/>
    </ligand>
    <ligandPart>
        <name>Fe</name>
        <dbReference type="ChEBI" id="CHEBI:18248"/>
    </ligandPart>
</feature>
<dbReference type="PANTHER" id="PTHR46300:SF1">
    <property type="entry name" value="P450, PUTATIVE (EUROFUNG)-RELATED"/>
    <property type="match status" value="1"/>
</dbReference>
<gene>
    <name evidence="11" type="ORF">DCS_02862</name>
</gene>
<dbReference type="STRING" id="98403.A0A151GX88"/>
<evidence type="ECO:0000256" key="7">
    <source>
        <dbReference type="ARBA" id="ARBA00023033"/>
    </source>
</evidence>
<evidence type="ECO:0000256" key="1">
    <source>
        <dbReference type="ARBA" id="ARBA00001971"/>
    </source>
</evidence>
<dbReference type="InParanoid" id="A0A151GX88"/>
<dbReference type="PANTHER" id="PTHR46300">
    <property type="entry name" value="P450, PUTATIVE (EUROFUNG)-RELATED-RELATED"/>
    <property type="match status" value="1"/>
</dbReference>
<evidence type="ECO:0000313" key="12">
    <source>
        <dbReference type="Proteomes" id="UP000076580"/>
    </source>
</evidence>
<evidence type="ECO:0000256" key="8">
    <source>
        <dbReference type="PIRSR" id="PIRSR602401-1"/>
    </source>
</evidence>
<dbReference type="CDD" id="cd11065">
    <property type="entry name" value="CYP64-like"/>
    <property type="match status" value="1"/>
</dbReference>
<name>A0A151GX88_DRECN</name>
<organism evidence="11 12">
    <name type="scientific">Drechmeria coniospora</name>
    <name type="common">Nematophagous fungus</name>
    <name type="synonym">Meria coniospora</name>
    <dbReference type="NCBI Taxonomy" id="98403"/>
    <lineage>
        <taxon>Eukaryota</taxon>
        <taxon>Fungi</taxon>
        <taxon>Dikarya</taxon>
        <taxon>Ascomycota</taxon>
        <taxon>Pezizomycotina</taxon>
        <taxon>Sordariomycetes</taxon>
        <taxon>Hypocreomycetidae</taxon>
        <taxon>Hypocreales</taxon>
        <taxon>Ophiocordycipitaceae</taxon>
        <taxon>Drechmeria</taxon>
    </lineage>
</organism>
<keyword evidence="7 11" id="KW-0503">Monooxygenase</keyword>
<accession>A0A151GX88</accession>
<dbReference type="Pfam" id="PF00067">
    <property type="entry name" value="p450"/>
    <property type="match status" value="1"/>
</dbReference>
<keyword evidence="12" id="KW-1185">Reference proteome</keyword>
<keyword evidence="5" id="KW-0560">Oxidoreductase</keyword>
<comment type="caution">
    <text evidence="11">The sequence shown here is derived from an EMBL/GenBank/DDBJ whole genome shotgun (WGS) entry which is preliminary data.</text>
</comment>
<evidence type="ECO:0000256" key="4">
    <source>
        <dbReference type="ARBA" id="ARBA00022723"/>
    </source>
</evidence>
<evidence type="ECO:0000313" key="11">
    <source>
        <dbReference type="EMBL" id="KYK61719.1"/>
    </source>
</evidence>
<dbReference type="InterPro" id="IPR036396">
    <property type="entry name" value="Cyt_P450_sf"/>
</dbReference>
<dbReference type="GeneID" id="63715505"/>
<dbReference type="Gene3D" id="3.50.50.60">
    <property type="entry name" value="FAD/NAD(P)-binding domain"/>
    <property type="match status" value="1"/>
</dbReference>
<sequence>MNGRNRQESQAGPPTSNSTRSFWHREPSGRLLGHVTTETLPSAAEVVIIGSGMTGAFAARELLAAGLRVVMLEAREACSGATGRNGGHCQPGVWDSALEVARFELATFDMIENLVKDNGIDCDWHAVGGVHVILSPPVLEAARAQIERLQQYADLRDKAVLVVDKEQLRKLRIHQAIAAVYQPKAAKCWPYKLISWLLEKLLDDYDASTFNLQTNTPVLRLEKPPGSAWVLHTQRGVIRARQVLLATNGYTSHLLPAMTGLILPVRGQVSALVPPVRSTPLSHSYVWLNGADHQYLIQQGSSDSHSSCNGDQYLIFGGERLVVPGGEVGISNDNVVDPVIGQALRKGLDGIVELRDGEERSESHAENTKELHASYEWTGIMGYSRDSSPWVGRVPPSLLTELAVDKESNSEGVAGGLWISAGYTGHGMPVAARCGVAVAEMMVGKECLVQAELPPQWRKNAWKKFQEWHRIYGPVVHLRLGQITVILLGSHEVAREVLTKRSTIYSSRPRLVVAGDCIAKGMDAALLPDGPRWKKFRGIQTSVLNARKTKLYRPLQELESLQLLFNLLFTDNNLEAEFERFSSSLVSTLLYGRRFVSRCSPEFLQRKKTLAAVFQSTLLGSWLVDSFPFLHYLPRPLARWKMMGDELHEQQTQLYGEYFHNALSTNSWNWCKQTASSDTSVSERELSFVLGDLFGAGTRTTAGSLSVAVLACASYPETMRRLQEDIDTQVGINRLPNLDDLIPLAYLQAFCQEVFRWRPAIPGGAAHSALRDDEYRGFFIPQGAAVVASHWSLEMDDAVFRSPADFMPERWINDGDLPLAAFGFGKRICPGQALARNSLMLIVGRLLWAFDIQWKHGQSRKHDCDDTVQEGIFVKPGPFEVSLKVRDSSRRAIVTREWEGRNDDVNGILDTIGRQFSET</sequence>
<feature type="compositionally biased region" description="Polar residues" evidence="9">
    <location>
        <begin position="8"/>
        <end position="21"/>
    </location>
</feature>
<comment type="similarity">
    <text evidence="2">Belongs to the cytochrome P450 family.</text>
</comment>
<dbReference type="Gene3D" id="1.10.630.10">
    <property type="entry name" value="Cytochrome P450"/>
    <property type="match status" value="1"/>
</dbReference>
<dbReference type="RefSeq" id="XP_040661071.1">
    <property type="nucleotide sequence ID" value="XM_040800188.1"/>
</dbReference>
<proteinExistence type="inferred from homology"/>
<dbReference type="GO" id="GO:0004497">
    <property type="term" value="F:monooxygenase activity"/>
    <property type="evidence" value="ECO:0007669"/>
    <property type="project" value="UniProtKB-KW"/>
</dbReference>
<reference evidence="11 12" key="1">
    <citation type="journal article" date="2016" name="Sci. Rep.">
        <title>Insights into Adaptations to a Near-Obligate Nematode Endoparasitic Lifestyle from the Finished Genome of Drechmeria coniospora.</title>
        <authorList>
            <person name="Zhang L."/>
            <person name="Zhou Z."/>
            <person name="Guo Q."/>
            <person name="Fokkens L."/>
            <person name="Miskei M."/>
            <person name="Pocsi I."/>
            <person name="Zhang W."/>
            <person name="Chen M."/>
            <person name="Wang L."/>
            <person name="Sun Y."/>
            <person name="Donzelli B.G."/>
            <person name="Gibson D.M."/>
            <person name="Nelson D.R."/>
            <person name="Luo J.G."/>
            <person name="Rep M."/>
            <person name="Liu H."/>
            <person name="Yang S."/>
            <person name="Wang J."/>
            <person name="Krasnoff S.B."/>
            <person name="Xu Y."/>
            <person name="Molnar I."/>
            <person name="Lin M."/>
        </authorList>
    </citation>
    <scope>NUCLEOTIDE SEQUENCE [LARGE SCALE GENOMIC DNA]</scope>
    <source>
        <strain evidence="11 12">ARSEF 6962</strain>
    </source>
</reference>
<keyword evidence="4 8" id="KW-0479">Metal-binding</keyword>
<evidence type="ECO:0000256" key="9">
    <source>
        <dbReference type="SAM" id="MobiDB-lite"/>
    </source>
</evidence>
<evidence type="ECO:0000256" key="3">
    <source>
        <dbReference type="ARBA" id="ARBA00022617"/>
    </source>
</evidence>
<dbReference type="InterPro" id="IPR050364">
    <property type="entry name" value="Cytochrome_P450_fung"/>
</dbReference>
<evidence type="ECO:0000259" key="10">
    <source>
        <dbReference type="Pfam" id="PF01266"/>
    </source>
</evidence>
<keyword evidence="3 8" id="KW-0349">Heme</keyword>
<dbReference type="Pfam" id="PF01266">
    <property type="entry name" value="DAO"/>
    <property type="match status" value="1"/>
</dbReference>
<dbReference type="Proteomes" id="UP000076580">
    <property type="component" value="Chromosome 01"/>
</dbReference>
<evidence type="ECO:0000256" key="6">
    <source>
        <dbReference type="ARBA" id="ARBA00023004"/>
    </source>
</evidence>
<evidence type="ECO:0000256" key="5">
    <source>
        <dbReference type="ARBA" id="ARBA00023002"/>
    </source>
</evidence>
<dbReference type="Gene3D" id="3.30.9.10">
    <property type="entry name" value="D-Amino Acid Oxidase, subunit A, domain 2"/>
    <property type="match status" value="1"/>
</dbReference>
<protein>
    <submittedName>
        <fullName evidence="11">Cytochrome P450 monooxygenase</fullName>
    </submittedName>
</protein>
<dbReference type="InterPro" id="IPR006076">
    <property type="entry name" value="FAD-dep_OxRdtase"/>
</dbReference>
<dbReference type="InterPro" id="IPR017972">
    <property type="entry name" value="Cyt_P450_CS"/>
</dbReference>
<dbReference type="PROSITE" id="PS00086">
    <property type="entry name" value="CYTOCHROME_P450"/>
    <property type="match status" value="1"/>
</dbReference>
<feature type="region of interest" description="Disordered" evidence="9">
    <location>
        <begin position="1"/>
        <end position="24"/>
    </location>
</feature>
<dbReference type="PRINTS" id="PR00385">
    <property type="entry name" value="P450"/>
</dbReference>
<dbReference type="GO" id="GO:0005506">
    <property type="term" value="F:iron ion binding"/>
    <property type="evidence" value="ECO:0007669"/>
    <property type="project" value="InterPro"/>
</dbReference>
<feature type="domain" description="FAD dependent oxidoreductase" evidence="10">
    <location>
        <begin position="46"/>
        <end position="441"/>
    </location>
</feature>